<accession>A0A1I0S777</accession>
<feature type="chain" id="PRO_5011583163" evidence="1">
    <location>
        <begin position="28"/>
        <end position="332"/>
    </location>
</feature>
<sequence length="332" mass="36420">MNTINRISRKGLVLLAIALTGANSSRAQQQEQAGISPWGKADEIGTLNMMSDKNNLALFSKIKTGKVYDLGVEYFVGMPGFTALGDPAYQFWLTHTPRGTIVGDITKQGKEMNRKVSYTGDALSMYTHTGTHVDALAHFGLNGHIWNGYTADEHLGDRGWDKSGAEKIPPIIGKAVLIDVPAFKGIDVLPGNYVISLAELQQIITQQHLQINKGDIVLIRTGLMKYFYNDQEKFMNNSPGMSMEAIKWLVEEKQVMTLGADNLSLEVLPSGDGKNWLPGHTYLLAERGVMFIELLYLEELSAAGVKDFLFIGLPLKLRGASGAPVRPMAIPL</sequence>
<name>A0A1I0S777_9BACT</name>
<keyword evidence="3" id="KW-1185">Reference proteome</keyword>
<organism evidence="2 3">
    <name type="scientific">Chitinophaga arvensicola</name>
    <dbReference type="NCBI Taxonomy" id="29529"/>
    <lineage>
        <taxon>Bacteria</taxon>
        <taxon>Pseudomonadati</taxon>
        <taxon>Bacteroidota</taxon>
        <taxon>Chitinophagia</taxon>
        <taxon>Chitinophagales</taxon>
        <taxon>Chitinophagaceae</taxon>
        <taxon>Chitinophaga</taxon>
    </lineage>
</organism>
<reference evidence="3" key="1">
    <citation type="submission" date="2016-10" db="EMBL/GenBank/DDBJ databases">
        <authorList>
            <person name="Varghese N."/>
            <person name="Submissions S."/>
        </authorList>
    </citation>
    <scope>NUCLEOTIDE SEQUENCE [LARGE SCALE GENOMIC DNA]</scope>
    <source>
        <strain evidence="3">DSM 3695</strain>
    </source>
</reference>
<evidence type="ECO:0000313" key="3">
    <source>
        <dbReference type="Proteomes" id="UP000199310"/>
    </source>
</evidence>
<dbReference type="RefSeq" id="WP_089897798.1">
    <property type="nucleotide sequence ID" value="NZ_FOJG01000002.1"/>
</dbReference>
<dbReference type="Gene3D" id="3.50.30.50">
    <property type="entry name" value="Putative cyclase"/>
    <property type="match status" value="1"/>
</dbReference>
<dbReference type="PANTHER" id="PTHR34861:SF10">
    <property type="entry name" value="CYCLASE"/>
    <property type="match status" value="1"/>
</dbReference>
<evidence type="ECO:0000313" key="2">
    <source>
        <dbReference type="EMBL" id="SEW51459.1"/>
    </source>
</evidence>
<evidence type="ECO:0000256" key="1">
    <source>
        <dbReference type="SAM" id="SignalP"/>
    </source>
</evidence>
<dbReference type="InterPro" id="IPR007325">
    <property type="entry name" value="KFase/CYL"/>
</dbReference>
<keyword evidence="1" id="KW-0732">Signal</keyword>
<dbReference type="EMBL" id="FOJG01000002">
    <property type="protein sequence ID" value="SEW51459.1"/>
    <property type="molecule type" value="Genomic_DNA"/>
</dbReference>
<gene>
    <name evidence="2" type="ORF">SAMN04488122_4247</name>
</gene>
<dbReference type="Proteomes" id="UP000199310">
    <property type="component" value="Unassembled WGS sequence"/>
</dbReference>
<dbReference type="Pfam" id="PF04199">
    <property type="entry name" value="Cyclase"/>
    <property type="match status" value="1"/>
</dbReference>
<dbReference type="AlphaFoldDB" id="A0A1I0S777"/>
<dbReference type="InterPro" id="IPR037175">
    <property type="entry name" value="KFase_sf"/>
</dbReference>
<dbReference type="GO" id="GO:0004061">
    <property type="term" value="F:arylformamidase activity"/>
    <property type="evidence" value="ECO:0007669"/>
    <property type="project" value="InterPro"/>
</dbReference>
<dbReference type="PANTHER" id="PTHR34861">
    <property type="match status" value="1"/>
</dbReference>
<protein>
    <submittedName>
        <fullName evidence="2">Kynurenine formamidase</fullName>
    </submittedName>
</protein>
<feature type="signal peptide" evidence="1">
    <location>
        <begin position="1"/>
        <end position="27"/>
    </location>
</feature>
<dbReference type="OrthoDB" id="9796085at2"/>
<dbReference type="STRING" id="29529.SAMN04488122_4247"/>
<dbReference type="GO" id="GO:0019441">
    <property type="term" value="P:L-tryptophan catabolic process to kynurenine"/>
    <property type="evidence" value="ECO:0007669"/>
    <property type="project" value="InterPro"/>
</dbReference>
<proteinExistence type="predicted"/>
<dbReference type="SUPFAM" id="SSF102198">
    <property type="entry name" value="Putative cyclase"/>
    <property type="match status" value="1"/>
</dbReference>